<dbReference type="InterPro" id="IPR016036">
    <property type="entry name" value="Malonyl_transacylase_ACP-bd"/>
</dbReference>
<dbReference type="PROSITE" id="PS50075">
    <property type="entry name" value="CARRIER"/>
    <property type="match status" value="1"/>
</dbReference>
<dbReference type="Pfam" id="PF00698">
    <property type="entry name" value="Acyl_transf_1"/>
    <property type="match status" value="1"/>
</dbReference>
<dbReference type="InterPro" id="IPR042104">
    <property type="entry name" value="PKS_dehydratase_sf"/>
</dbReference>
<dbReference type="InterPro" id="IPR014043">
    <property type="entry name" value="Acyl_transferase_dom"/>
</dbReference>
<dbReference type="SMART" id="SM00825">
    <property type="entry name" value="PKS_KS"/>
    <property type="match status" value="1"/>
</dbReference>
<dbReference type="InterPro" id="IPR016039">
    <property type="entry name" value="Thiolase-like"/>
</dbReference>
<dbReference type="Gene3D" id="3.40.47.10">
    <property type="match status" value="1"/>
</dbReference>
<dbReference type="EMBL" id="JAQQWP010000003">
    <property type="protein sequence ID" value="KAK8123710.1"/>
    <property type="molecule type" value="Genomic_DNA"/>
</dbReference>
<dbReference type="PROSITE" id="PS00606">
    <property type="entry name" value="KS3_1"/>
    <property type="match status" value="1"/>
</dbReference>
<dbReference type="InterPro" id="IPR030918">
    <property type="entry name" value="PT_fungal_PKS"/>
</dbReference>
<dbReference type="InterPro" id="IPR014030">
    <property type="entry name" value="Ketoacyl_synth_N"/>
</dbReference>
<evidence type="ECO:0000256" key="1">
    <source>
        <dbReference type="ARBA" id="ARBA00005179"/>
    </source>
</evidence>
<dbReference type="Pfam" id="PF02801">
    <property type="entry name" value="Ketoacyl-synt_C"/>
    <property type="match status" value="1"/>
</dbReference>
<feature type="region of interest" description="C-terminal hotdog fold" evidence="5">
    <location>
        <begin position="1506"/>
        <end position="1655"/>
    </location>
</feature>
<dbReference type="GO" id="GO:0004312">
    <property type="term" value="F:fatty acid synthase activity"/>
    <property type="evidence" value="ECO:0007669"/>
    <property type="project" value="TreeGrafter"/>
</dbReference>
<name>A0AAW0R412_9PEZI</name>
<dbReference type="FunFam" id="3.10.129.110:FF:000001">
    <property type="entry name" value="Sterigmatocystin biosynthesis polyketide synthase"/>
    <property type="match status" value="1"/>
</dbReference>
<dbReference type="FunFam" id="1.10.1200.10:FF:000011">
    <property type="entry name" value="Sterigmatocystin biosynthesis polyketide synthase"/>
    <property type="match status" value="1"/>
</dbReference>
<dbReference type="Pfam" id="PF00109">
    <property type="entry name" value="ketoacyl-synt"/>
    <property type="match status" value="1"/>
</dbReference>
<dbReference type="Gene3D" id="1.10.1200.10">
    <property type="entry name" value="ACP-like"/>
    <property type="match status" value="1"/>
</dbReference>
<evidence type="ECO:0000256" key="5">
    <source>
        <dbReference type="PROSITE-ProRule" id="PRU01363"/>
    </source>
</evidence>
<dbReference type="PROSITE" id="PS52004">
    <property type="entry name" value="KS3_2"/>
    <property type="match status" value="1"/>
</dbReference>
<dbReference type="PANTHER" id="PTHR43775:SF24">
    <property type="entry name" value="NON-REDUCING POLYKETIDE SYNTHASE APTA-RELATED"/>
    <property type="match status" value="1"/>
</dbReference>
<evidence type="ECO:0008006" key="12">
    <source>
        <dbReference type="Google" id="ProtNLM"/>
    </source>
</evidence>
<dbReference type="SUPFAM" id="SSF53901">
    <property type="entry name" value="Thiolase-like"/>
    <property type="match status" value="1"/>
</dbReference>
<dbReference type="Gene3D" id="3.30.70.3290">
    <property type="match status" value="1"/>
</dbReference>
<dbReference type="SUPFAM" id="SSF55048">
    <property type="entry name" value="Probable ACP-binding domain of malonyl-CoA ACP transacylase"/>
    <property type="match status" value="1"/>
</dbReference>
<evidence type="ECO:0000256" key="6">
    <source>
        <dbReference type="SAM" id="MobiDB-lite"/>
    </source>
</evidence>
<dbReference type="InterPro" id="IPR049551">
    <property type="entry name" value="PKS_DH_C"/>
</dbReference>
<dbReference type="SMART" id="SM00827">
    <property type="entry name" value="PKS_AT"/>
    <property type="match status" value="1"/>
</dbReference>
<organism evidence="10 11">
    <name type="scientific">Apiospora kogelbergensis</name>
    <dbReference type="NCBI Taxonomy" id="1337665"/>
    <lineage>
        <taxon>Eukaryota</taxon>
        <taxon>Fungi</taxon>
        <taxon>Dikarya</taxon>
        <taxon>Ascomycota</taxon>
        <taxon>Pezizomycotina</taxon>
        <taxon>Sordariomycetes</taxon>
        <taxon>Xylariomycetidae</taxon>
        <taxon>Amphisphaeriales</taxon>
        <taxon>Apiosporaceae</taxon>
        <taxon>Apiospora</taxon>
    </lineage>
</organism>
<evidence type="ECO:0000256" key="2">
    <source>
        <dbReference type="ARBA" id="ARBA00022450"/>
    </source>
</evidence>
<dbReference type="Proteomes" id="UP001392437">
    <property type="component" value="Unassembled WGS sequence"/>
</dbReference>
<feature type="active site" description="Proton acceptor; for dehydratase activity" evidence="5">
    <location>
        <position position="1376"/>
    </location>
</feature>
<evidence type="ECO:0000259" key="8">
    <source>
        <dbReference type="PROSITE" id="PS52004"/>
    </source>
</evidence>
<dbReference type="InterPro" id="IPR050091">
    <property type="entry name" value="PKS_NRPS_Biosynth_Enz"/>
</dbReference>
<feature type="region of interest" description="Disordered" evidence="6">
    <location>
        <begin position="1669"/>
        <end position="1690"/>
    </location>
</feature>
<reference evidence="10 11" key="1">
    <citation type="submission" date="2023-01" db="EMBL/GenBank/DDBJ databases">
        <title>Analysis of 21 Apiospora genomes using comparative genomics revels a genus with tremendous synthesis potential of carbohydrate active enzymes and secondary metabolites.</title>
        <authorList>
            <person name="Sorensen T."/>
        </authorList>
    </citation>
    <scope>NUCLEOTIDE SEQUENCE [LARGE SCALE GENOMIC DNA]</scope>
    <source>
        <strain evidence="10 11">CBS 117206</strain>
    </source>
</reference>
<dbReference type="InterPro" id="IPR009081">
    <property type="entry name" value="PP-bd_ACP"/>
</dbReference>
<protein>
    <recommendedName>
        <fullName evidence="12">Polyketide synthase</fullName>
    </recommendedName>
</protein>
<dbReference type="GO" id="GO:0006633">
    <property type="term" value="P:fatty acid biosynthetic process"/>
    <property type="evidence" value="ECO:0007669"/>
    <property type="project" value="InterPro"/>
</dbReference>
<comment type="pathway">
    <text evidence="1">Secondary metabolite biosynthesis.</text>
</comment>
<feature type="region of interest" description="N-terminal hotdog fold" evidence="5">
    <location>
        <begin position="1342"/>
        <end position="1494"/>
    </location>
</feature>
<dbReference type="GO" id="GO:0044550">
    <property type="term" value="P:secondary metabolite biosynthetic process"/>
    <property type="evidence" value="ECO:0007669"/>
    <property type="project" value="TreeGrafter"/>
</dbReference>
<evidence type="ECO:0000259" key="9">
    <source>
        <dbReference type="PROSITE" id="PS52019"/>
    </source>
</evidence>
<dbReference type="PANTHER" id="PTHR43775">
    <property type="entry name" value="FATTY ACID SYNTHASE"/>
    <property type="match status" value="1"/>
</dbReference>
<dbReference type="NCBIfam" id="TIGR04532">
    <property type="entry name" value="PT_fungal_PKS"/>
    <property type="match status" value="1"/>
</dbReference>
<accession>A0AAW0R412</accession>
<dbReference type="InterPro" id="IPR016035">
    <property type="entry name" value="Acyl_Trfase/lysoPLipase"/>
</dbReference>
<feature type="active site" description="Proton donor; for dehydratase activity" evidence="5">
    <location>
        <position position="1563"/>
    </location>
</feature>
<keyword evidence="4" id="KW-0808">Transferase</keyword>
<keyword evidence="3" id="KW-0597">Phosphoprotein</keyword>
<dbReference type="Gene3D" id="3.10.129.110">
    <property type="entry name" value="Polyketide synthase dehydratase"/>
    <property type="match status" value="1"/>
</dbReference>
<dbReference type="Pfam" id="PF16073">
    <property type="entry name" value="SAT"/>
    <property type="match status" value="1"/>
</dbReference>
<proteinExistence type="predicted"/>
<gene>
    <name evidence="10" type="ORF">PG999_003628</name>
</gene>
<evidence type="ECO:0000313" key="11">
    <source>
        <dbReference type="Proteomes" id="UP001392437"/>
    </source>
</evidence>
<keyword evidence="2" id="KW-0596">Phosphopantetheine</keyword>
<comment type="caution">
    <text evidence="10">The sequence shown here is derived from an EMBL/GenBank/DDBJ whole genome shotgun (WGS) entry which is preliminary data.</text>
</comment>
<dbReference type="InterPro" id="IPR001227">
    <property type="entry name" value="Ac_transferase_dom_sf"/>
</dbReference>
<dbReference type="PROSITE" id="PS52019">
    <property type="entry name" value="PKS_MFAS_DH"/>
    <property type="match status" value="1"/>
</dbReference>
<feature type="domain" description="Ketosynthase family 3 (KS3)" evidence="8">
    <location>
        <begin position="410"/>
        <end position="845"/>
    </location>
</feature>
<keyword evidence="11" id="KW-1185">Reference proteome</keyword>
<sequence length="1817" mass="196545">MAFPTSPTDSTTFSEQSDVMSALSTKIVFFGNDFSDHNLPSLFGSFQKHSRDRDFPFLSQLLTESWHMLQHELSLLPHELRDTVPQFQDIQRLVTFYASNTLCPLAPAISGALLCISQIAGLIGHHEADSSPYTLHHAATSLAGLSVGILAAAGVSVSTSLSDLVQTGVESARIAWRLGVHVNAKSQLLESAQNEGSPDSWAYVVTGLGVQEIQKELDVINSKSGHPELLKIFVSAADKSSVSVTGPPSRLKAAFHSSHILRYSKWLPLPVYGGLCHAPHLYTDKDAEQIVYESDFRSSVDRKPVLPLYSSQSGEPFKEKTYAQLLKAIAVEILTNGIYLDSLEAGLIGAVRQSSYSEMLRFGKSLVSDHILAEIQSQLPQLKISDDHQSLTTWPASRETTGINPTSTRNAKLAIVGMSCRLPGGAVDNEKFWQLMMDSRDVHSRIPADRFSLETHFDPTGKVPNSTPTPFGNFIDQPGMFDAGFFNMSPREAEETDPMHRLALVTAYEALEMSGFSPGRTPSTNLKRIGTYYGVASDDWREANAGQNLGTYSVPGGERAFANGRINYFFKFGGPSFNMDTACSSGLAAVNAACSALWAGEADTVLAGGLNVISNPDNYCMLGRGHFLSLTGQCKVWDKDADGYCRADGCGAVVIKRLADAEADNDNVLAVVTAGATNHSAEAISITHPHAGAQMENYSQVLSHSGLSPLDLTYVELHGTGTQAGDAVESESVASIFAPVGARRKPEQRLHLGAVKSNIGHSEAAAGISSLIKALLVFQKGQIPPHVGIKTEINPVVAKNLDRRNAGLVLGNAQPWPRPEGNKKRYAMVNSFGAHGGNTSIILEDAPVRLHDGSAQPSPHHVFSVSAKSKLSLKKNLESLLGFLEQNPDTNAADLSYTLLARRIHYNFRVATPANSIEGLRKVLADEVVKADNIKSVSSNPVPIVMVFTGQGAFYDGLSAQLYANFKPYRKEVQDLDTLVQKLGHPSVLPYFIGGSSSADKATPLETQVSIVVLEIALTRFWKHLGVVPDTVIGHSLGEYAALVAAGVLSAADAIHLVATRAKILARVCTQGSHVMLSVRTNASTVAELVNAKKTPYEVSCKNGPRDTVLSGSREALAGIKAVLEENNIKTFMLDLPYAFHSAQMDPVLDEFERVTAHVTFKSPIVPIISPLLKDCIFDGKTIGPSYLTKATRAPVDFVGALDAARDVGLTDGRCTWLEVGPHPLGTAFVRGWDPEARTYASLTKTDKDNFATLSGTLAGLHAAGVPIAWQEWYRPHEKSLRLLELPSYCWNEKNYWIQHVGTWSLDKAFAGDANYQGGAAARAQGSLPPPAESSLRTSSIHQVLSEETYDNGTRVRCVAQSDLKHPSLLPSVAGHEMNGFGCATSSIWADMAFTLGDYVYKLAVSSSEDLPMNMVGLEVLHAQVISKDTSQPHLIRMTAELDLNASSTSLQWSHHNPTSGEEEVWASCTIQYEDADSWKREWSGISHLVASRANELMRMGAEGSATRLNRKMAYILFSNVVHYSEKYQGMQTVCLSDWEACAEVKLCDEAHGNWHTAPHFFDSIFHVGGLVLNGGDAANHRDYFYVTPGWDSCRLLRRLRGGDRYRSMVRMAELTDSGDTNLLAGDVYVLDQSDAVVGLMKGMTFRRVPRILMNHFFSPAATTAGTTGAASAASSKKPKALPAPAKKPVGASGFKPHVAGTATKMPSVHAEPVATAAVEEPATAPPVAVAVTEAAIEMVEDSGLVGDCMRIIAAESGLEMDALQDEASFMELGVDSLMSLVLADKFRNELQLEIKSSVFLECANIAAFKEWLNEYC</sequence>
<dbReference type="Pfam" id="PF14765">
    <property type="entry name" value="PS-DH"/>
    <property type="match status" value="1"/>
</dbReference>
<evidence type="ECO:0000259" key="7">
    <source>
        <dbReference type="PROSITE" id="PS50075"/>
    </source>
</evidence>
<dbReference type="Pfam" id="PF00550">
    <property type="entry name" value="PP-binding"/>
    <property type="match status" value="1"/>
</dbReference>
<dbReference type="InterPro" id="IPR036736">
    <property type="entry name" value="ACP-like_sf"/>
</dbReference>
<dbReference type="Pfam" id="PF22621">
    <property type="entry name" value="CurL-like_PKS_C"/>
    <property type="match status" value="1"/>
</dbReference>
<dbReference type="InterPro" id="IPR049900">
    <property type="entry name" value="PKS_mFAS_DH"/>
</dbReference>
<dbReference type="InterPro" id="IPR032088">
    <property type="entry name" value="SAT"/>
</dbReference>
<feature type="domain" description="Carrier" evidence="7">
    <location>
        <begin position="1740"/>
        <end position="1817"/>
    </location>
</feature>
<dbReference type="InterPro" id="IPR020841">
    <property type="entry name" value="PKS_Beta-ketoAc_synthase_dom"/>
</dbReference>
<dbReference type="SUPFAM" id="SSF47336">
    <property type="entry name" value="ACP-like"/>
    <property type="match status" value="1"/>
</dbReference>
<dbReference type="SUPFAM" id="SSF52151">
    <property type="entry name" value="FabD/lysophospholipase-like"/>
    <property type="match status" value="1"/>
</dbReference>
<dbReference type="InterPro" id="IPR014031">
    <property type="entry name" value="Ketoacyl_synth_C"/>
</dbReference>
<evidence type="ECO:0000313" key="10">
    <source>
        <dbReference type="EMBL" id="KAK8123710.1"/>
    </source>
</evidence>
<dbReference type="InterPro" id="IPR018201">
    <property type="entry name" value="Ketoacyl_synth_AS"/>
</dbReference>
<dbReference type="CDD" id="cd00833">
    <property type="entry name" value="PKS"/>
    <property type="match status" value="1"/>
</dbReference>
<evidence type="ECO:0000256" key="3">
    <source>
        <dbReference type="ARBA" id="ARBA00022553"/>
    </source>
</evidence>
<dbReference type="GO" id="GO:0004315">
    <property type="term" value="F:3-oxoacyl-[acyl-carrier-protein] synthase activity"/>
    <property type="evidence" value="ECO:0007669"/>
    <property type="project" value="InterPro"/>
</dbReference>
<evidence type="ECO:0000256" key="4">
    <source>
        <dbReference type="ARBA" id="ARBA00022679"/>
    </source>
</evidence>
<feature type="domain" description="PKS/mFAS DH" evidence="9">
    <location>
        <begin position="1342"/>
        <end position="1655"/>
    </location>
</feature>
<dbReference type="Gene3D" id="3.40.366.10">
    <property type="entry name" value="Malonyl-Coenzyme A Acyl Carrier Protein, domain 2"/>
    <property type="match status" value="2"/>
</dbReference>